<dbReference type="InterPro" id="IPR036770">
    <property type="entry name" value="Ankyrin_rpt-contain_sf"/>
</dbReference>
<sequence length="544" mass="63101">MSNPYQSVCITEADSQGNMVLHALVMVADNTPENTDFVTKMYDEILIMSARLHPKTKLEYIENKEGLTPIKLAAKTGKIGLFKHMMQREFKDKDIKHLSRKFTEWVYGPVHCSLYDLASLDSYETNSVLEIIVYGSEIPNRHEMLQTEPLNRLLEDKWQRFARWIFFFNFIVYVMYVAVFTFTAYYRKEGKPPFPIEHSTEGYLRLSGQLTCVVASVYFFCKAIVDFKRKPPKLQTLLIDGYCEILFFLQAVFYIFSSILYTFGKEEYVGLLVLCLALSWINLLYFSRGSRLMGIYSVMIQKMLLSDIVRFLFVYIVFLFGFSAAVVTLIQEKTNATNVKPVQSPDNPKSRALFATVDDSEGCKKPTYNNFSYTTLELFKFTIGMGDLEFTEDYQFKGVFYVLLITYIVLTYILLLNMLIALMSKTVEKISRESKNIWKLQKAITILDLEKSLPNCLRERLRSGVQKDLSKTAGEDRRWCFRVEEVNWNKWNTDLGIINEDPGNCDGTRTPGPVRGPGWRHTLRAFSRRQPRRQAAHEMDPFPL</sequence>
<feature type="transmembrane region" description="Helical" evidence="7">
    <location>
        <begin position="237"/>
        <end position="256"/>
    </location>
</feature>
<evidence type="ECO:0000256" key="4">
    <source>
        <dbReference type="ARBA" id="ARBA00022989"/>
    </source>
</evidence>
<organism evidence="9 10">
    <name type="scientific">Megalops atlanticus</name>
    <name type="common">Tarpon</name>
    <name type="synonym">Clupea gigantea</name>
    <dbReference type="NCBI Taxonomy" id="7932"/>
    <lineage>
        <taxon>Eukaryota</taxon>
        <taxon>Metazoa</taxon>
        <taxon>Chordata</taxon>
        <taxon>Craniata</taxon>
        <taxon>Vertebrata</taxon>
        <taxon>Euteleostomi</taxon>
        <taxon>Actinopterygii</taxon>
        <taxon>Neopterygii</taxon>
        <taxon>Teleostei</taxon>
        <taxon>Elopiformes</taxon>
        <taxon>Megalopidae</taxon>
        <taxon>Megalops</taxon>
    </lineage>
</organism>
<name>A0A9D3TEA5_MEGAT</name>
<feature type="transmembrane region" description="Helical" evidence="7">
    <location>
        <begin position="268"/>
        <end position="287"/>
    </location>
</feature>
<evidence type="ECO:0000313" key="9">
    <source>
        <dbReference type="EMBL" id="KAG7483758.1"/>
    </source>
</evidence>
<keyword evidence="2 7" id="KW-0812">Transmembrane</keyword>
<dbReference type="PANTHER" id="PTHR10582">
    <property type="entry name" value="TRANSIENT RECEPTOR POTENTIAL ION CHANNEL PROTEIN"/>
    <property type="match status" value="1"/>
</dbReference>
<gene>
    <name evidence="9" type="ORF">MATL_G00041670</name>
</gene>
<dbReference type="PRINTS" id="PR01768">
    <property type="entry name" value="TRPVRECEPTOR"/>
</dbReference>
<dbReference type="InterPro" id="IPR024862">
    <property type="entry name" value="TRPV"/>
</dbReference>
<evidence type="ECO:0000256" key="1">
    <source>
        <dbReference type="ARBA" id="ARBA00004141"/>
    </source>
</evidence>
<feature type="domain" description="Ion transport" evidence="8">
    <location>
        <begin position="167"/>
        <end position="434"/>
    </location>
</feature>
<evidence type="ECO:0000259" key="8">
    <source>
        <dbReference type="Pfam" id="PF00520"/>
    </source>
</evidence>
<evidence type="ECO:0000256" key="6">
    <source>
        <dbReference type="ARBA" id="ARBA00023136"/>
    </source>
</evidence>
<dbReference type="EMBL" id="JAFDVH010000003">
    <property type="protein sequence ID" value="KAG7483758.1"/>
    <property type="molecule type" value="Genomic_DNA"/>
</dbReference>
<keyword evidence="3" id="KW-0677">Repeat</keyword>
<dbReference type="PANTHER" id="PTHR10582:SF5">
    <property type="entry name" value="TRANSIENT RECEPTOR POTENTIAL CATION CHANNEL SUBFAMILY V MEMBER 2"/>
    <property type="match status" value="1"/>
</dbReference>
<evidence type="ECO:0000256" key="2">
    <source>
        <dbReference type="ARBA" id="ARBA00022692"/>
    </source>
</evidence>
<dbReference type="Proteomes" id="UP001046870">
    <property type="component" value="Chromosome 3"/>
</dbReference>
<dbReference type="Gene3D" id="1.25.40.20">
    <property type="entry name" value="Ankyrin repeat-containing domain"/>
    <property type="match status" value="1"/>
</dbReference>
<dbReference type="OrthoDB" id="533508at2759"/>
<accession>A0A9D3TEA5</accession>
<feature type="transmembrane region" description="Helical" evidence="7">
    <location>
        <begin position="206"/>
        <end position="225"/>
    </location>
</feature>
<feature type="transmembrane region" description="Helical" evidence="7">
    <location>
        <begin position="161"/>
        <end position="186"/>
    </location>
</feature>
<protein>
    <recommendedName>
        <fullName evidence="8">Ion transport domain-containing protein</fullName>
    </recommendedName>
</protein>
<dbReference type="Gene3D" id="1.10.287.70">
    <property type="match status" value="1"/>
</dbReference>
<reference evidence="9" key="1">
    <citation type="submission" date="2021-01" db="EMBL/GenBank/DDBJ databases">
        <authorList>
            <person name="Zahm M."/>
            <person name="Roques C."/>
            <person name="Cabau C."/>
            <person name="Klopp C."/>
            <person name="Donnadieu C."/>
            <person name="Jouanno E."/>
            <person name="Lampietro C."/>
            <person name="Louis A."/>
            <person name="Herpin A."/>
            <person name="Echchiki A."/>
            <person name="Berthelot C."/>
            <person name="Parey E."/>
            <person name="Roest-Crollius H."/>
            <person name="Braasch I."/>
            <person name="Postlethwait J."/>
            <person name="Bobe J."/>
            <person name="Montfort J."/>
            <person name="Bouchez O."/>
            <person name="Begum T."/>
            <person name="Mejri S."/>
            <person name="Adams A."/>
            <person name="Chen W.-J."/>
            <person name="Guiguen Y."/>
        </authorList>
    </citation>
    <scope>NUCLEOTIDE SEQUENCE</scope>
    <source>
        <strain evidence="9">YG-15Mar2019-1</strain>
        <tissue evidence="9">Brain</tissue>
    </source>
</reference>
<dbReference type="AlphaFoldDB" id="A0A9D3TEA5"/>
<dbReference type="GO" id="GO:0005886">
    <property type="term" value="C:plasma membrane"/>
    <property type="evidence" value="ECO:0007669"/>
    <property type="project" value="TreeGrafter"/>
</dbReference>
<feature type="transmembrane region" description="Helical" evidence="7">
    <location>
        <begin position="398"/>
        <end position="422"/>
    </location>
</feature>
<proteinExistence type="predicted"/>
<feature type="transmembrane region" description="Helical" evidence="7">
    <location>
        <begin position="308"/>
        <end position="330"/>
    </location>
</feature>
<evidence type="ECO:0000313" key="10">
    <source>
        <dbReference type="Proteomes" id="UP001046870"/>
    </source>
</evidence>
<dbReference type="GO" id="GO:0098703">
    <property type="term" value="P:calcium ion import across plasma membrane"/>
    <property type="evidence" value="ECO:0007669"/>
    <property type="project" value="TreeGrafter"/>
</dbReference>
<keyword evidence="4 7" id="KW-1133">Transmembrane helix</keyword>
<dbReference type="InterPro" id="IPR005821">
    <property type="entry name" value="Ion_trans_dom"/>
</dbReference>
<dbReference type="GO" id="GO:0005262">
    <property type="term" value="F:calcium channel activity"/>
    <property type="evidence" value="ECO:0007669"/>
    <property type="project" value="TreeGrafter"/>
</dbReference>
<keyword evidence="5" id="KW-0040">ANK repeat</keyword>
<keyword evidence="6 7" id="KW-0472">Membrane</keyword>
<dbReference type="InterPro" id="IPR008347">
    <property type="entry name" value="TrpV1-4"/>
</dbReference>
<evidence type="ECO:0000256" key="5">
    <source>
        <dbReference type="ARBA" id="ARBA00023043"/>
    </source>
</evidence>
<comment type="subcellular location">
    <subcellularLocation>
        <location evidence="1">Membrane</location>
        <topology evidence="1">Multi-pass membrane protein</topology>
    </subcellularLocation>
</comment>
<dbReference type="Pfam" id="PF00520">
    <property type="entry name" value="Ion_trans"/>
    <property type="match status" value="1"/>
</dbReference>
<comment type="caution">
    <text evidence="9">The sequence shown here is derived from an EMBL/GenBank/DDBJ whole genome shotgun (WGS) entry which is preliminary data.</text>
</comment>
<dbReference type="FunFam" id="1.10.287.70:FF:000074">
    <property type="entry name" value="Transient receptor potential cation channel subfamily V member 1"/>
    <property type="match status" value="1"/>
</dbReference>
<keyword evidence="10" id="KW-1185">Reference proteome</keyword>
<evidence type="ECO:0000256" key="3">
    <source>
        <dbReference type="ARBA" id="ARBA00022737"/>
    </source>
</evidence>
<evidence type="ECO:0000256" key="7">
    <source>
        <dbReference type="SAM" id="Phobius"/>
    </source>
</evidence>